<comment type="similarity">
    <text evidence="6">Belongs to the glycosyltransferase 2 family.</text>
</comment>
<evidence type="ECO:0000256" key="3">
    <source>
        <dbReference type="ARBA" id="ARBA00001946"/>
    </source>
</evidence>
<comment type="pathway">
    <text evidence="5">Protein modification; protein glycosylation.</text>
</comment>
<dbReference type="AlphaFoldDB" id="X1G7L8"/>
<evidence type="ECO:0000256" key="10">
    <source>
        <dbReference type="ARBA" id="ARBA00022692"/>
    </source>
</evidence>
<gene>
    <name evidence="23" type="ORF">S03H2_34121</name>
</gene>
<evidence type="ECO:0000256" key="15">
    <source>
        <dbReference type="ARBA" id="ARBA00023211"/>
    </source>
</evidence>
<dbReference type="InterPro" id="IPR039528">
    <property type="entry name" value="DPM1-like"/>
</dbReference>
<protein>
    <recommendedName>
        <fullName evidence="17">Dolichol-phosphate mannosyltransferase</fullName>
        <ecNumber evidence="7">2.4.1.83</ecNumber>
    </recommendedName>
    <alternativeName>
        <fullName evidence="19">Dolichol-phosphate mannose synthase</fullName>
    </alternativeName>
    <alternativeName>
        <fullName evidence="18">Dolichyl-phosphate beta-D-mannosyltransferase</fullName>
    </alternativeName>
    <alternativeName>
        <fullName evidence="20">Mannose-P-dolichol synthase</fullName>
    </alternativeName>
</protein>
<dbReference type="EMBL" id="BARU01020803">
    <property type="protein sequence ID" value="GAH53252.1"/>
    <property type="molecule type" value="Genomic_DNA"/>
</dbReference>
<dbReference type="GO" id="GO:0012505">
    <property type="term" value="C:endomembrane system"/>
    <property type="evidence" value="ECO:0007669"/>
    <property type="project" value="UniProtKB-SubCell"/>
</dbReference>
<reference evidence="23" key="1">
    <citation type="journal article" date="2014" name="Front. Microbiol.">
        <title>High frequency of phylogenetically diverse reductive dehalogenase-homologous genes in deep subseafloor sedimentary metagenomes.</title>
        <authorList>
            <person name="Kawai M."/>
            <person name="Futagami T."/>
            <person name="Toyoda A."/>
            <person name="Takaki Y."/>
            <person name="Nishi S."/>
            <person name="Hori S."/>
            <person name="Arai W."/>
            <person name="Tsubouchi T."/>
            <person name="Morono Y."/>
            <person name="Uchiyama I."/>
            <person name="Ito T."/>
            <person name="Fujiyama A."/>
            <person name="Inagaki F."/>
            <person name="Takami H."/>
        </authorList>
    </citation>
    <scope>NUCLEOTIDE SEQUENCE</scope>
    <source>
        <strain evidence="23">Expedition CK06-06</strain>
    </source>
</reference>
<evidence type="ECO:0000256" key="5">
    <source>
        <dbReference type="ARBA" id="ARBA00004922"/>
    </source>
</evidence>
<dbReference type="CDD" id="cd06442">
    <property type="entry name" value="DPM1_like"/>
    <property type="match status" value="1"/>
</dbReference>
<evidence type="ECO:0000256" key="18">
    <source>
        <dbReference type="ARBA" id="ARBA00082336"/>
    </source>
</evidence>
<evidence type="ECO:0000256" key="17">
    <source>
        <dbReference type="ARBA" id="ARBA00074878"/>
    </source>
</evidence>
<dbReference type="Gene3D" id="3.90.550.10">
    <property type="entry name" value="Spore Coat Polysaccharide Biosynthesis Protein SpsA, Chain A"/>
    <property type="match status" value="1"/>
</dbReference>
<dbReference type="Pfam" id="PF00535">
    <property type="entry name" value="Glycos_transf_2"/>
    <property type="match status" value="1"/>
</dbReference>
<keyword evidence="11" id="KW-0479">Metal-binding</keyword>
<feature type="domain" description="Glycosyltransferase 2-like" evidence="22">
    <location>
        <begin position="13"/>
        <end position="177"/>
    </location>
</feature>
<keyword evidence="15" id="KW-0464">Manganese</keyword>
<evidence type="ECO:0000313" key="23">
    <source>
        <dbReference type="EMBL" id="GAH53252.1"/>
    </source>
</evidence>
<evidence type="ECO:0000256" key="1">
    <source>
        <dbReference type="ARBA" id="ARBA00001913"/>
    </source>
</evidence>
<dbReference type="GO" id="GO:0035269">
    <property type="term" value="P:protein O-linked glycosylation via mannose"/>
    <property type="evidence" value="ECO:0007669"/>
    <property type="project" value="TreeGrafter"/>
</dbReference>
<comment type="function">
    <text evidence="16">Transfers mannose from GDP-mannose to dolichol monophosphate to form dolichol phosphate mannose (Dol-P-Man) which is the mannosyl donor in pathways leading to N-glycosylation, glycosyl phosphatidylinositol membrane anchoring, and O-mannosylation of proteins.</text>
</comment>
<evidence type="ECO:0000259" key="22">
    <source>
        <dbReference type="Pfam" id="PF00535"/>
    </source>
</evidence>
<comment type="cofactor">
    <cofactor evidence="2">
        <name>Mn(2+)</name>
        <dbReference type="ChEBI" id="CHEBI:29035"/>
    </cofactor>
</comment>
<dbReference type="GO" id="GO:0046872">
    <property type="term" value="F:metal ion binding"/>
    <property type="evidence" value="ECO:0007669"/>
    <property type="project" value="UniProtKB-KW"/>
</dbReference>
<dbReference type="GO" id="GO:0004582">
    <property type="term" value="F:dolichyl-phosphate beta-D-mannosyltransferase activity"/>
    <property type="evidence" value="ECO:0007669"/>
    <property type="project" value="UniProtKB-EC"/>
</dbReference>
<comment type="cofactor">
    <cofactor evidence="1">
        <name>Ca(2+)</name>
        <dbReference type="ChEBI" id="CHEBI:29108"/>
    </cofactor>
</comment>
<comment type="subcellular location">
    <subcellularLocation>
        <location evidence="4">Endomembrane system</location>
    </subcellularLocation>
</comment>
<evidence type="ECO:0000256" key="19">
    <source>
        <dbReference type="ARBA" id="ARBA00082614"/>
    </source>
</evidence>
<keyword evidence="8" id="KW-0328">Glycosyltransferase</keyword>
<keyword evidence="14 21" id="KW-0472">Membrane</keyword>
<feature type="non-terminal residue" evidence="23">
    <location>
        <position position="270"/>
    </location>
</feature>
<evidence type="ECO:0000256" key="7">
    <source>
        <dbReference type="ARBA" id="ARBA00012704"/>
    </source>
</evidence>
<proteinExistence type="inferred from homology"/>
<dbReference type="PANTHER" id="PTHR43398:SF1">
    <property type="entry name" value="DOLICHOL-PHOSPHATE MANNOSYLTRANSFERASE SUBUNIT 1"/>
    <property type="match status" value="1"/>
</dbReference>
<dbReference type="InterPro" id="IPR029044">
    <property type="entry name" value="Nucleotide-diphossugar_trans"/>
</dbReference>
<comment type="caution">
    <text evidence="23">The sequence shown here is derived from an EMBL/GenBank/DDBJ whole genome shotgun (WGS) entry which is preliminary data.</text>
</comment>
<name>X1G7L8_9ZZZZ</name>
<keyword evidence="13 21" id="KW-1133">Transmembrane helix</keyword>
<evidence type="ECO:0000256" key="16">
    <source>
        <dbReference type="ARBA" id="ARBA00053724"/>
    </source>
</evidence>
<dbReference type="SUPFAM" id="SSF53448">
    <property type="entry name" value="Nucleotide-diphospho-sugar transferases"/>
    <property type="match status" value="1"/>
</dbReference>
<evidence type="ECO:0000256" key="8">
    <source>
        <dbReference type="ARBA" id="ARBA00022676"/>
    </source>
</evidence>
<comment type="cofactor">
    <cofactor evidence="3">
        <name>Mg(2+)</name>
        <dbReference type="ChEBI" id="CHEBI:18420"/>
    </cofactor>
</comment>
<dbReference type="GO" id="GO:0016020">
    <property type="term" value="C:membrane"/>
    <property type="evidence" value="ECO:0007669"/>
    <property type="project" value="UniProtKB-ARBA"/>
</dbReference>
<keyword evidence="9" id="KW-0808">Transferase</keyword>
<evidence type="ECO:0000256" key="6">
    <source>
        <dbReference type="ARBA" id="ARBA00006739"/>
    </source>
</evidence>
<evidence type="ECO:0000256" key="9">
    <source>
        <dbReference type="ARBA" id="ARBA00022679"/>
    </source>
</evidence>
<evidence type="ECO:0000256" key="4">
    <source>
        <dbReference type="ARBA" id="ARBA00004308"/>
    </source>
</evidence>
<dbReference type="FunFam" id="3.90.550.10:FF:000119">
    <property type="entry name" value="Dolichol-phosphate mannosyltransferase subunit 1"/>
    <property type="match status" value="1"/>
</dbReference>
<organism evidence="23">
    <name type="scientific">marine sediment metagenome</name>
    <dbReference type="NCBI Taxonomy" id="412755"/>
    <lineage>
        <taxon>unclassified sequences</taxon>
        <taxon>metagenomes</taxon>
        <taxon>ecological metagenomes</taxon>
    </lineage>
</organism>
<dbReference type="GO" id="GO:0006506">
    <property type="term" value="P:GPI anchor biosynthetic process"/>
    <property type="evidence" value="ECO:0007669"/>
    <property type="project" value="TreeGrafter"/>
</dbReference>
<sequence>MAVHQGVNVRAISIIIPTFNEKENLQELFTRIDNSLNCVYECIIIDDNSVDGTGEFAEELSRKYPIKVIHRKSKKGLASAVVEGFKHALGNIFVVMDADLQHSPEKIPELIEELKKETDMAIASRHIQGGGTEKWSYFRKLTSRGAEFLAKTVLPKIRKISDPLSGFFAFKREVIKESNLNPSGYKILLEILVKGNYKKVAEVPFIFEGRKSGKSKLSLKEEINYLKHLYKLSRSEKEVSRFLKFCLVGLSGVFVNLGLLGLLTEIAGLF</sequence>
<dbReference type="EC" id="2.4.1.83" evidence="7"/>
<feature type="transmembrane region" description="Helical" evidence="21">
    <location>
        <begin position="242"/>
        <end position="263"/>
    </location>
</feature>
<evidence type="ECO:0000256" key="11">
    <source>
        <dbReference type="ARBA" id="ARBA00022723"/>
    </source>
</evidence>
<evidence type="ECO:0000256" key="21">
    <source>
        <dbReference type="SAM" id="Phobius"/>
    </source>
</evidence>
<dbReference type="GO" id="GO:0006488">
    <property type="term" value="P:dolichol-linked oligosaccharide biosynthetic process"/>
    <property type="evidence" value="ECO:0007669"/>
    <property type="project" value="TreeGrafter"/>
</dbReference>
<accession>X1G7L8</accession>
<dbReference type="PANTHER" id="PTHR43398">
    <property type="entry name" value="DOLICHOL-PHOSPHATE MANNOSYLTRANSFERASE SUBUNIT 1"/>
    <property type="match status" value="1"/>
</dbReference>
<keyword evidence="10 21" id="KW-0812">Transmembrane</keyword>
<evidence type="ECO:0000256" key="13">
    <source>
        <dbReference type="ARBA" id="ARBA00022989"/>
    </source>
</evidence>
<evidence type="ECO:0000256" key="14">
    <source>
        <dbReference type="ARBA" id="ARBA00023136"/>
    </source>
</evidence>
<dbReference type="InterPro" id="IPR001173">
    <property type="entry name" value="Glyco_trans_2-like"/>
</dbReference>
<evidence type="ECO:0000256" key="12">
    <source>
        <dbReference type="ARBA" id="ARBA00022842"/>
    </source>
</evidence>
<evidence type="ECO:0000256" key="2">
    <source>
        <dbReference type="ARBA" id="ARBA00001936"/>
    </source>
</evidence>
<keyword evidence="12" id="KW-0460">Magnesium</keyword>
<evidence type="ECO:0000256" key="20">
    <source>
        <dbReference type="ARBA" id="ARBA00083744"/>
    </source>
</evidence>